<feature type="transmembrane region" description="Helical" evidence="1">
    <location>
        <begin position="45"/>
        <end position="66"/>
    </location>
</feature>
<feature type="transmembrane region" description="Helical" evidence="1">
    <location>
        <begin position="78"/>
        <end position="101"/>
    </location>
</feature>
<organism evidence="2 3">
    <name type="scientific">Lactococcus taiwanensis</name>
    <dbReference type="NCBI Taxonomy" id="1151742"/>
    <lineage>
        <taxon>Bacteria</taxon>
        <taxon>Bacillati</taxon>
        <taxon>Bacillota</taxon>
        <taxon>Bacilli</taxon>
        <taxon>Lactobacillales</taxon>
        <taxon>Streptococcaceae</taxon>
        <taxon>Lactococcus</taxon>
    </lineage>
</organism>
<keyword evidence="1" id="KW-0472">Membrane</keyword>
<protein>
    <submittedName>
        <fullName evidence="2">Uncharacterized protein</fullName>
    </submittedName>
</protein>
<evidence type="ECO:0000313" key="3">
    <source>
        <dbReference type="Proteomes" id="UP000663608"/>
    </source>
</evidence>
<keyword evidence="1" id="KW-0812">Transmembrane</keyword>
<dbReference type="KEGG" id="lti:JW886_01495"/>
<gene>
    <name evidence="2" type="ORF">JW886_01495</name>
</gene>
<dbReference type="EMBL" id="CP070872">
    <property type="protein sequence ID" value="QSE76968.1"/>
    <property type="molecule type" value="Genomic_DNA"/>
</dbReference>
<accession>A0AA45KI28</accession>
<evidence type="ECO:0000256" key="1">
    <source>
        <dbReference type="SAM" id="Phobius"/>
    </source>
</evidence>
<dbReference type="AlphaFoldDB" id="A0AA45KI28"/>
<sequence>MKKLNFFDYWTIGELLYSLVLLLILPRQIQINFWLILTSQEPSGSSFNIFALPVIMALPNLLQRILENKWIYFENLHRLFLLANLILLCLTSFWLFSLPFIQ</sequence>
<keyword evidence="3" id="KW-1185">Reference proteome</keyword>
<dbReference type="RefSeq" id="WP_205872122.1">
    <property type="nucleotide sequence ID" value="NZ_CP070872.1"/>
</dbReference>
<reference evidence="2 3" key="1">
    <citation type="submission" date="2021-02" db="EMBL/GenBank/DDBJ databases">
        <title>Complete genome sequence of Lactococcus lactis strain K_LL004.</title>
        <authorList>
            <person name="Kim H.B."/>
        </authorList>
    </citation>
    <scope>NUCLEOTIDE SEQUENCE [LARGE SCALE GENOMIC DNA]</scope>
    <source>
        <strain evidence="2 3">K_LL004</strain>
    </source>
</reference>
<name>A0AA45KI28_9LACT</name>
<dbReference type="Proteomes" id="UP000663608">
    <property type="component" value="Chromosome"/>
</dbReference>
<proteinExistence type="predicted"/>
<evidence type="ECO:0000313" key="2">
    <source>
        <dbReference type="EMBL" id="QSE76968.1"/>
    </source>
</evidence>
<keyword evidence="1" id="KW-1133">Transmembrane helix</keyword>
<feature type="transmembrane region" description="Helical" evidence="1">
    <location>
        <begin position="7"/>
        <end position="25"/>
    </location>
</feature>